<protein>
    <submittedName>
        <fullName evidence="1">Uncharacterized protein</fullName>
    </submittedName>
</protein>
<dbReference type="InterPro" id="IPR043502">
    <property type="entry name" value="DNA/RNA_pol_sf"/>
</dbReference>
<dbReference type="AlphaFoldDB" id="A0AA88XSS1"/>
<dbReference type="EMBL" id="VSWD01000011">
    <property type="protein sequence ID" value="KAK3087962.1"/>
    <property type="molecule type" value="Genomic_DNA"/>
</dbReference>
<dbReference type="PANTHER" id="PTHR33206:SF1">
    <property type="entry name" value="DNA-DIRECTED DNA POLYMERASE"/>
    <property type="match status" value="1"/>
</dbReference>
<organism evidence="1 2">
    <name type="scientific">Pinctada imbricata</name>
    <name type="common">Atlantic pearl-oyster</name>
    <name type="synonym">Pinctada martensii</name>
    <dbReference type="NCBI Taxonomy" id="66713"/>
    <lineage>
        <taxon>Eukaryota</taxon>
        <taxon>Metazoa</taxon>
        <taxon>Spiralia</taxon>
        <taxon>Lophotrochozoa</taxon>
        <taxon>Mollusca</taxon>
        <taxon>Bivalvia</taxon>
        <taxon>Autobranchia</taxon>
        <taxon>Pteriomorphia</taxon>
        <taxon>Pterioida</taxon>
        <taxon>Pterioidea</taxon>
        <taxon>Pteriidae</taxon>
        <taxon>Pinctada</taxon>
    </lineage>
</organism>
<sequence>MLEVDIQVPEQWPAHFASSRSPYDYFEEMAPLFCTTDIPFEVIGPHMQDYAERHGLSKKPRRLLVGGMKAKKILLATPLLQWYIQHGLQITQVYQVIEYTPMRWMQAVQDAVNQSEFVRCTQLNNDVYEIEMSKNTIRLDLPIQIGYFVLQYGKLRMLEFYYDFMDAYCDRKDFAYCEMDTDSAYMAISGETIKSIIKPEMTAKYLHGLQGFCHVNDIESDNGYHWFPRECCPLHQKRDTRTPGLFKVEYEGDEIIGLCSKTYIVSKTKYLSPCTYMSARRLVNKARGYISKIKLNKINSKPKPSKECKFSSKGISKRNVKSPLKTFQKVIKTAISVSGFNRGFRAKNNAIFTYQQEGTGFSYFYCKRQVLDNGIDTRVLDITLCPDK</sequence>
<dbReference type="SUPFAM" id="SSF56672">
    <property type="entry name" value="DNA/RNA polymerases"/>
    <property type="match status" value="1"/>
</dbReference>
<reference evidence="1" key="1">
    <citation type="submission" date="2019-08" db="EMBL/GenBank/DDBJ databases">
        <title>The improved chromosome-level genome for the pearl oyster Pinctada fucata martensii using PacBio sequencing and Hi-C.</title>
        <authorList>
            <person name="Zheng Z."/>
        </authorList>
    </citation>
    <scope>NUCLEOTIDE SEQUENCE</scope>
    <source>
        <strain evidence="1">ZZ-2019</strain>
        <tissue evidence="1">Adductor muscle</tissue>
    </source>
</reference>
<name>A0AA88XSS1_PINIB</name>
<gene>
    <name evidence="1" type="ORF">FSP39_012874</name>
</gene>
<accession>A0AA88XSS1</accession>
<comment type="caution">
    <text evidence="1">The sequence shown here is derived from an EMBL/GenBank/DDBJ whole genome shotgun (WGS) entry which is preliminary data.</text>
</comment>
<proteinExistence type="predicted"/>
<evidence type="ECO:0000313" key="2">
    <source>
        <dbReference type="Proteomes" id="UP001186944"/>
    </source>
</evidence>
<dbReference type="Proteomes" id="UP001186944">
    <property type="component" value="Unassembled WGS sequence"/>
</dbReference>
<keyword evidence="2" id="KW-1185">Reference proteome</keyword>
<evidence type="ECO:0000313" key="1">
    <source>
        <dbReference type="EMBL" id="KAK3087962.1"/>
    </source>
</evidence>
<dbReference type="PANTHER" id="PTHR33206">
    <property type="entry name" value="PROTEIN CBG10425"/>
    <property type="match status" value="1"/>
</dbReference>